<evidence type="ECO:0000313" key="1">
    <source>
        <dbReference type="EMBL" id="GCA68758.1"/>
    </source>
</evidence>
<gene>
    <name evidence="1" type="ORF">MiYa_00274</name>
</gene>
<dbReference type="AlphaFoldDB" id="A0A5A5R286"/>
<reference evidence="1 2" key="1">
    <citation type="submission" date="2018-09" db="EMBL/GenBank/DDBJ databases">
        <title>Evolutionary history of phycoerythrin pigmentation in the water bloom-forming cyanobacterium Microcystis aeruginosa.</title>
        <authorList>
            <person name="Tanabe Y."/>
            <person name="Tanabe Y."/>
            <person name="Yamaguchi H."/>
        </authorList>
    </citation>
    <scope>NUCLEOTIDE SEQUENCE [LARGE SCALE GENOMIC DNA]</scope>
    <source>
        <strain evidence="1 2">NIES-2519</strain>
    </source>
</reference>
<protein>
    <submittedName>
        <fullName evidence="1">Uncharacterized protein</fullName>
    </submittedName>
</protein>
<accession>A0A5A5R286</accession>
<sequence>MREFLPDRKARDYKILFELIVDDAIVKPSTGDHGKKQVILTETDDKNSYSVKIHSIPDTVSVFVVKSDIFPPPKAIFKNNKNECKRADYILLVEQEEGKYQGKYVIFLELKSGKDSNSDIIAQLKCSLGLFKYCRTIGKIFWEEEDFLKDYKFCFVTIKNIPAHRQRLNKKPTRIDKESLLKSESIESSLSWIPRKLIIFCYQNEFYFNQFFHGILT</sequence>
<organism evidence="1 2">
    <name type="scientific">Microcystis aeruginosa NIES-2519</name>
    <dbReference type="NCBI Taxonomy" id="2303981"/>
    <lineage>
        <taxon>Bacteria</taxon>
        <taxon>Bacillati</taxon>
        <taxon>Cyanobacteriota</taxon>
        <taxon>Cyanophyceae</taxon>
        <taxon>Oscillatoriophycideae</taxon>
        <taxon>Chroococcales</taxon>
        <taxon>Microcystaceae</taxon>
        <taxon>Microcystis</taxon>
    </lineage>
</organism>
<name>A0A5A5R286_MICAE</name>
<comment type="caution">
    <text evidence="1">The sequence shown here is derived from an EMBL/GenBank/DDBJ whole genome shotgun (WGS) entry which is preliminary data.</text>
</comment>
<evidence type="ECO:0000313" key="2">
    <source>
        <dbReference type="Proteomes" id="UP000323569"/>
    </source>
</evidence>
<dbReference type="Proteomes" id="UP000323569">
    <property type="component" value="Unassembled WGS sequence"/>
</dbReference>
<dbReference type="EMBL" id="BHVO01000002">
    <property type="protein sequence ID" value="GCA68758.1"/>
    <property type="molecule type" value="Genomic_DNA"/>
</dbReference>
<proteinExistence type="predicted"/>